<feature type="domain" description="WSC" evidence="5">
    <location>
        <begin position="20"/>
        <end position="110"/>
    </location>
</feature>
<protein>
    <recommendedName>
        <fullName evidence="5">WSC domain-containing protein</fullName>
    </recommendedName>
</protein>
<comment type="caution">
    <text evidence="6">The sequence shown here is derived from an EMBL/GenBank/DDBJ whole genome shotgun (WGS) entry which is preliminary data.</text>
</comment>
<evidence type="ECO:0000256" key="3">
    <source>
        <dbReference type="SAM" id="Phobius"/>
    </source>
</evidence>
<keyword evidence="1" id="KW-0677">Repeat</keyword>
<feature type="chain" id="PRO_5032871608" description="WSC domain-containing protein" evidence="4">
    <location>
        <begin position="20"/>
        <end position="684"/>
    </location>
</feature>
<dbReference type="PANTHER" id="PTHR45964">
    <property type="entry name" value="WSCD FAMILY MEMBER CG9164"/>
    <property type="match status" value="1"/>
</dbReference>
<dbReference type="SMART" id="SM00321">
    <property type="entry name" value="WSC"/>
    <property type="match status" value="1"/>
</dbReference>
<name>A0A818WWK0_9BILA</name>
<dbReference type="AlphaFoldDB" id="A0A818WWK0"/>
<feature type="compositionally biased region" description="Low complexity" evidence="2">
    <location>
        <begin position="252"/>
        <end position="261"/>
    </location>
</feature>
<reference evidence="6" key="1">
    <citation type="submission" date="2021-02" db="EMBL/GenBank/DDBJ databases">
        <authorList>
            <person name="Nowell W R."/>
        </authorList>
    </citation>
    <scope>NUCLEOTIDE SEQUENCE</scope>
</reference>
<dbReference type="InterPro" id="IPR051589">
    <property type="entry name" value="Sialate-O-sulfotransferase"/>
</dbReference>
<feature type="signal peptide" evidence="4">
    <location>
        <begin position="1"/>
        <end position="19"/>
    </location>
</feature>
<dbReference type="PROSITE" id="PS51212">
    <property type="entry name" value="WSC"/>
    <property type="match status" value="1"/>
</dbReference>
<keyword evidence="3" id="KW-0812">Transmembrane</keyword>
<accession>A0A818WWK0</accession>
<organism evidence="6 7">
    <name type="scientific">Rotaria socialis</name>
    <dbReference type="NCBI Taxonomy" id="392032"/>
    <lineage>
        <taxon>Eukaryota</taxon>
        <taxon>Metazoa</taxon>
        <taxon>Spiralia</taxon>
        <taxon>Gnathifera</taxon>
        <taxon>Rotifera</taxon>
        <taxon>Eurotatoria</taxon>
        <taxon>Bdelloidea</taxon>
        <taxon>Philodinida</taxon>
        <taxon>Philodinidae</taxon>
        <taxon>Rotaria</taxon>
    </lineage>
</organism>
<gene>
    <name evidence="6" type="ORF">FME351_LOCUS29706</name>
</gene>
<evidence type="ECO:0000313" key="7">
    <source>
        <dbReference type="Proteomes" id="UP000663869"/>
    </source>
</evidence>
<evidence type="ECO:0000259" key="5">
    <source>
        <dbReference type="PROSITE" id="PS51212"/>
    </source>
</evidence>
<dbReference type="Pfam" id="PF01822">
    <property type="entry name" value="WSC"/>
    <property type="match status" value="1"/>
</dbReference>
<proteinExistence type="predicted"/>
<evidence type="ECO:0000313" key="6">
    <source>
        <dbReference type="EMBL" id="CAF3731381.1"/>
    </source>
</evidence>
<dbReference type="InterPro" id="IPR002889">
    <property type="entry name" value="WSC_carb-bd"/>
</dbReference>
<evidence type="ECO:0000256" key="4">
    <source>
        <dbReference type="SAM" id="SignalP"/>
    </source>
</evidence>
<dbReference type="Proteomes" id="UP000663869">
    <property type="component" value="Unassembled WGS sequence"/>
</dbReference>
<feature type="region of interest" description="Disordered" evidence="2">
    <location>
        <begin position="237"/>
        <end position="261"/>
    </location>
</feature>
<sequence>MRVLLLLYYSIVQLAGIYGLDQYLGCFIDQMENRDVEIYVGDYEKLASIQCIHECQKRNYPYAAIQYGRECRCGRHYGKYGQALDDECNYLCASSEKCGGNNRNSVYNAINYLCYCGNHLNRSPTNSILCNITCNRKSNVNSAHCCGGLHGLSIYDVQKYRYNTYTTTSVTTATLTPPETANDTNVTTTSTANSTVNAIPIELKIAASVTNTTTTETETTTATTGIANETITEPETTAATTVRENDTTTEPQATSDAQTTSQVQTTAATTAVANEILATTIAANASTTEAETTGVTTVVANEILASAGSTTVYGIPTTSVTNETTTEAGTTGATTVVANETLAASSVTNAATVALTSPTSSTSTSTTSTTTTTTALGNLMSTVFNVDNSSTFDPNNSSDIENILQSLSNIINLGFACLSNPSAFSGCSASRQSKSGPPRDYLASPGNPAIATIRDASALFKVALGNQYRIYYSVIQISTNALVLASSVQAATATVPQQQIVLMFGYTFVGDFVQSTSVSTVTSISTTDGKLWIVGAVLGPVFFLGLIICITVICCAKSKRRGNYQYSAEVMYNVPETWTREIQHYADPSVHSNHFHSSFSPRTTSPNQYIIPVFESNFSNASIQAINRMNMYEQAPIQRATRRTPTESEIATGRTRLHHLLDNIIDQGVLDQSYTGDLVYFEKK</sequence>
<keyword evidence="3" id="KW-1133">Transmembrane helix</keyword>
<evidence type="ECO:0000256" key="1">
    <source>
        <dbReference type="ARBA" id="ARBA00022737"/>
    </source>
</evidence>
<evidence type="ECO:0000256" key="2">
    <source>
        <dbReference type="SAM" id="MobiDB-lite"/>
    </source>
</evidence>
<keyword evidence="4" id="KW-0732">Signal</keyword>
<keyword evidence="3" id="KW-0472">Membrane</keyword>
<feature type="transmembrane region" description="Helical" evidence="3">
    <location>
        <begin position="531"/>
        <end position="556"/>
    </location>
</feature>
<dbReference type="PANTHER" id="PTHR45964:SF5">
    <property type="entry name" value="WSCD FAMILY MEMBER CG9164"/>
    <property type="match status" value="1"/>
</dbReference>
<dbReference type="EMBL" id="CAJNYU010004191">
    <property type="protein sequence ID" value="CAF3731381.1"/>
    <property type="molecule type" value="Genomic_DNA"/>
</dbReference>